<organism evidence="2 3">
    <name type="scientific">Lentinula raphanica</name>
    <dbReference type="NCBI Taxonomy" id="153919"/>
    <lineage>
        <taxon>Eukaryota</taxon>
        <taxon>Fungi</taxon>
        <taxon>Dikarya</taxon>
        <taxon>Basidiomycota</taxon>
        <taxon>Agaricomycotina</taxon>
        <taxon>Agaricomycetes</taxon>
        <taxon>Agaricomycetidae</taxon>
        <taxon>Agaricales</taxon>
        <taxon>Marasmiineae</taxon>
        <taxon>Omphalotaceae</taxon>
        <taxon>Lentinula</taxon>
    </lineage>
</organism>
<protein>
    <submittedName>
        <fullName evidence="2">Uncharacterized protein</fullName>
    </submittedName>
</protein>
<name>A0AA38P834_9AGAR</name>
<reference evidence="2" key="1">
    <citation type="submission" date="2022-08" db="EMBL/GenBank/DDBJ databases">
        <authorList>
            <consortium name="DOE Joint Genome Institute"/>
            <person name="Min B."/>
            <person name="Riley R."/>
            <person name="Sierra-Patev S."/>
            <person name="Naranjo-Ortiz M."/>
            <person name="Looney B."/>
            <person name="Konkel Z."/>
            <person name="Slot J.C."/>
            <person name="Sakamoto Y."/>
            <person name="Steenwyk J.L."/>
            <person name="Rokas A."/>
            <person name="Carro J."/>
            <person name="Camarero S."/>
            <person name="Ferreira P."/>
            <person name="Molpeceres G."/>
            <person name="Ruiz-Duenas F.J."/>
            <person name="Serrano A."/>
            <person name="Henrissat B."/>
            <person name="Drula E."/>
            <person name="Hughes K.W."/>
            <person name="Mata J.L."/>
            <person name="Ishikawa N.K."/>
            <person name="Vargas-Isla R."/>
            <person name="Ushijima S."/>
            <person name="Smith C.A."/>
            <person name="Ahrendt S."/>
            <person name="Andreopoulos W."/>
            <person name="He G."/>
            <person name="Labutti K."/>
            <person name="Lipzen A."/>
            <person name="Ng V."/>
            <person name="Sandor L."/>
            <person name="Barry K."/>
            <person name="Martinez A.T."/>
            <person name="Xiao Y."/>
            <person name="Gibbons J.G."/>
            <person name="Terashima K."/>
            <person name="Hibbett D.S."/>
            <person name="Grigoriev I.V."/>
        </authorList>
    </citation>
    <scope>NUCLEOTIDE SEQUENCE</scope>
    <source>
        <strain evidence="2">TFB9207</strain>
    </source>
</reference>
<sequence length="354" mass="39509">MPPPARKRRLSDVSYRPSGSIRKKLRQKSPSPFPDHDPQPEPDMAELSPLEIPVSSAPASPQFDGDDDNSPVPALDLSPLPNIIPATPSRARTSSHPETPMSIILNSPMHLRGCPRIRRSHHNPLADSDIRMSPINWENRQVGLQMKQAAVEASQELITKRLEREESDEAHRIFQAITTPRDQGGYGFRSMKHFTDRLFGTGNVTQMKANITRWCKGQGSEFASAIFERSPDAFQDFLVSSNFGTLLQKEGEAIQKLLSRPPRMSMRELLAGFSMEYLSRDLQEAAPVLWRILTSISSREGKPQHNKSESSWSMIAIRSTSPSYDVWAFSVSCSSVSSCPCSSRSASRTVRCFA</sequence>
<evidence type="ECO:0000256" key="1">
    <source>
        <dbReference type="SAM" id="MobiDB-lite"/>
    </source>
</evidence>
<gene>
    <name evidence="2" type="ORF">F5878DRAFT_199536</name>
</gene>
<proteinExistence type="predicted"/>
<dbReference type="AlphaFoldDB" id="A0AA38P834"/>
<dbReference type="EMBL" id="MU806223">
    <property type="protein sequence ID" value="KAJ3837771.1"/>
    <property type="molecule type" value="Genomic_DNA"/>
</dbReference>
<evidence type="ECO:0000313" key="2">
    <source>
        <dbReference type="EMBL" id="KAJ3837771.1"/>
    </source>
</evidence>
<feature type="region of interest" description="Disordered" evidence="1">
    <location>
        <begin position="1"/>
        <end position="98"/>
    </location>
</feature>
<dbReference type="Proteomes" id="UP001163846">
    <property type="component" value="Unassembled WGS sequence"/>
</dbReference>
<keyword evidence="3" id="KW-1185">Reference proteome</keyword>
<evidence type="ECO:0000313" key="3">
    <source>
        <dbReference type="Proteomes" id="UP001163846"/>
    </source>
</evidence>
<comment type="caution">
    <text evidence="2">The sequence shown here is derived from an EMBL/GenBank/DDBJ whole genome shotgun (WGS) entry which is preliminary data.</text>
</comment>
<accession>A0AA38P834</accession>